<reference evidence="1" key="1">
    <citation type="submission" date="2023-10" db="EMBL/GenBank/DDBJ databases">
        <title>Genome assembly of Pristionchus species.</title>
        <authorList>
            <person name="Yoshida K."/>
            <person name="Sommer R.J."/>
        </authorList>
    </citation>
    <scope>NUCLEOTIDE SEQUENCE</scope>
    <source>
        <strain evidence="1">RS0144</strain>
    </source>
</reference>
<dbReference type="Proteomes" id="UP001432027">
    <property type="component" value="Unassembled WGS sequence"/>
</dbReference>
<evidence type="ECO:0000313" key="2">
    <source>
        <dbReference type="Proteomes" id="UP001432027"/>
    </source>
</evidence>
<organism evidence="1 2">
    <name type="scientific">Pristionchus entomophagus</name>
    <dbReference type="NCBI Taxonomy" id="358040"/>
    <lineage>
        <taxon>Eukaryota</taxon>
        <taxon>Metazoa</taxon>
        <taxon>Ecdysozoa</taxon>
        <taxon>Nematoda</taxon>
        <taxon>Chromadorea</taxon>
        <taxon>Rhabditida</taxon>
        <taxon>Rhabditina</taxon>
        <taxon>Diplogasteromorpha</taxon>
        <taxon>Diplogasteroidea</taxon>
        <taxon>Neodiplogasteridae</taxon>
        <taxon>Pristionchus</taxon>
    </lineage>
</organism>
<proteinExistence type="predicted"/>
<protein>
    <submittedName>
        <fullName evidence="1">Uncharacterized protein</fullName>
    </submittedName>
</protein>
<evidence type="ECO:0000313" key="1">
    <source>
        <dbReference type="EMBL" id="GMS98794.1"/>
    </source>
</evidence>
<keyword evidence="2" id="KW-1185">Reference proteome</keyword>
<name>A0AAV5TX17_9BILA</name>
<dbReference type="EMBL" id="BTSX01000005">
    <property type="protein sequence ID" value="GMS98794.1"/>
    <property type="molecule type" value="Genomic_DNA"/>
</dbReference>
<accession>A0AAV5TX17</accession>
<comment type="caution">
    <text evidence="1">The sequence shown here is derived from an EMBL/GenBank/DDBJ whole genome shotgun (WGS) entry which is preliminary data.</text>
</comment>
<sequence length="156" mass="18161">MMNAMFSIGCEPERKRCLQYRYRSCRNLSTQAYPQESCTKRQNWPKNDHNLLSILNLTCTIRILFGTPHPILKNIHQKGVCSQEPNRQSIPNVLNGCCRPIFIVVDYWDLPLNGGTVCNCRVKRFIIEKRIVANFSSAFSILYEFKSSRTRRINDT</sequence>
<feature type="non-terminal residue" evidence="1">
    <location>
        <position position="156"/>
    </location>
</feature>
<dbReference type="AlphaFoldDB" id="A0AAV5TX17"/>
<gene>
    <name evidence="1" type="ORF">PENTCL1PPCAC_20969</name>
</gene>